<feature type="compositionally biased region" description="Low complexity" evidence="1">
    <location>
        <begin position="19"/>
        <end position="35"/>
    </location>
</feature>
<dbReference type="AlphaFoldDB" id="A0A2S0MDD6"/>
<reference evidence="3 4" key="1">
    <citation type="submission" date="2018-03" db="EMBL/GenBank/DDBJ databases">
        <title>Genome sequencing of Ottowia sp.</title>
        <authorList>
            <person name="Kim S.-J."/>
            <person name="Heo J."/>
            <person name="Kwon S.-W."/>
        </authorList>
    </citation>
    <scope>NUCLEOTIDE SEQUENCE [LARGE SCALE GENOMIC DNA]</scope>
    <source>
        <strain evidence="3 4">KADR8-3</strain>
    </source>
</reference>
<organism evidence="3 4">
    <name type="scientific">Ottowia oryzae</name>
    <dbReference type="NCBI Taxonomy" id="2109914"/>
    <lineage>
        <taxon>Bacteria</taxon>
        <taxon>Pseudomonadati</taxon>
        <taxon>Pseudomonadota</taxon>
        <taxon>Betaproteobacteria</taxon>
        <taxon>Burkholderiales</taxon>
        <taxon>Comamonadaceae</taxon>
        <taxon>Ottowia</taxon>
    </lineage>
</organism>
<keyword evidence="2" id="KW-1133">Transmembrane helix</keyword>
<sequence>MLFTRPHTHWRGTEPTDWGAAPFDTPPGAADAAAPHSTRHGMGLGERIAILAAAIALPLIAWWLR</sequence>
<feature type="compositionally biased region" description="Basic residues" evidence="1">
    <location>
        <begin position="1"/>
        <end position="10"/>
    </location>
</feature>
<keyword evidence="2" id="KW-0472">Membrane</keyword>
<feature type="transmembrane region" description="Helical" evidence="2">
    <location>
        <begin position="48"/>
        <end position="64"/>
    </location>
</feature>
<evidence type="ECO:0000313" key="4">
    <source>
        <dbReference type="Proteomes" id="UP000239709"/>
    </source>
</evidence>
<keyword evidence="4" id="KW-1185">Reference proteome</keyword>
<evidence type="ECO:0000256" key="2">
    <source>
        <dbReference type="SAM" id="Phobius"/>
    </source>
</evidence>
<gene>
    <name evidence="3" type="ORF">C6570_05490</name>
</gene>
<keyword evidence="2" id="KW-0812">Transmembrane</keyword>
<dbReference type="RefSeq" id="WP_106702328.1">
    <property type="nucleotide sequence ID" value="NZ_CP027666.1"/>
</dbReference>
<evidence type="ECO:0000313" key="3">
    <source>
        <dbReference type="EMBL" id="AVO33771.1"/>
    </source>
</evidence>
<accession>A0A2S0MDD6</accession>
<dbReference type="Proteomes" id="UP000239709">
    <property type="component" value="Chromosome"/>
</dbReference>
<evidence type="ECO:0000256" key="1">
    <source>
        <dbReference type="SAM" id="MobiDB-lite"/>
    </source>
</evidence>
<dbReference type="EMBL" id="CP027666">
    <property type="protein sequence ID" value="AVO33771.1"/>
    <property type="molecule type" value="Genomic_DNA"/>
</dbReference>
<name>A0A2S0MDD6_9BURK</name>
<feature type="region of interest" description="Disordered" evidence="1">
    <location>
        <begin position="1"/>
        <end position="38"/>
    </location>
</feature>
<protein>
    <submittedName>
        <fullName evidence="3">Uncharacterized protein</fullName>
    </submittedName>
</protein>
<dbReference type="KEGG" id="otk:C6570_05490"/>
<proteinExistence type="predicted"/>